<dbReference type="Gene3D" id="3.90.550.10">
    <property type="entry name" value="Spore Coat Polysaccharide Biosynthesis Protein SpsA, Chain A"/>
    <property type="match status" value="1"/>
</dbReference>
<dbReference type="InterPro" id="IPR001173">
    <property type="entry name" value="Glyco_trans_2-like"/>
</dbReference>
<dbReference type="PANTHER" id="PTHR43685:SF2">
    <property type="entry name" value="GLYCOSYLTRANSFERASE 2-LIKE DOMAIN-CONTAINING PROTEIN"/>
    <property type="match status" value="1"/>
</dbReference>
<dbReference type="SUPFAM" id="SSF53448">
    <property type="entry name" value="Nucleotide-diphospho-sugar transferases"/>
    <property type="match status" value="1"/>
</dbReference>
<proteinExistence type="predicted"/>
<name>A0A6C1AZL1_9RHOO</name>
<evidence type="ECO:0000259" key="1">
    <source>
        <dbReference type="Pfam" id="PF00535"/>
    </source>
</evidence>
<dbReference type="Proteomes" id="UP000501991">
    <property type="component" value="Chromosome"/>
</dbReference>
<dbReference type="CDD" id="cd00761">
    <property type="entry name" value="Glyco_tranf_GTA_type"/>
    <property type="match status" value="1"/>
</dbReference>
<protein>
    <submittedName>
        <fullName evidence="2">Glycosyltransferase</fullName>
    </submittedName>
</protein>
<dbReference type="AlphaFoldDB" id="A0A6C1AZL1"/>
<sequence length="336" mass="37990">MSVRDRHESESAGVVSVIVAAYNCASMIDMALTSVSQQTYSNIELVVVDDCSNDGTFDVAARFDTAVPIRVLRQSANGGPSAARNRAIEAASGRWVAQLDGDDWFARERIDTLVRMALRHDADIVLDDQLVVAHDSLQPVSRRFTDKAVPWRVPRLISAEELIRYDLGSLKPLVSMALLESTGIRYPEDIKYGEDFEFLLKLMLAGARVLVVPSPLYRLRRGNTGSLTTQKQGLYRQLAEVVDRLMVLEDVDAAPEIMAALKARRRYIARLALVDQLADAVRKREWRQIVGAMRSPWRLVCAVVHRMQLYTRKRWFRMCDRETWRGAYELPAPKNG</sequence>
<gene>
    <name evidence="2" type="ORF">G3580_03425</name>
</gene>
<dbReference type="GO" id="GO:0016740">
    <property type="term" value="F:transferase activity"/>
    <property type="evidence" value="ECO:0007669"/>
    <property type="project" value="UniProtKB-KW"/>
</dbReference>
<evidence type="ECO:0000313" key="2">
    <source>
        <dbReference type="EMBL" id="QID16767.1"/>
    </source>
</evidence>
<evidence type="ECO:0000313" key="3">
    <source>
        <dbReference type="Proteomes" id="UP000501991"/>
    </source>
</evidence>
<dbReference type="KEGG" id="azq:G3580_03425"/>
<dbReference type="InterPro" id="IPR029044">
    <property type="entry name" value="Nucleotide-diphossugar_trans"/>
</dbReference>
<organism evidence="2 3">
    <name type="scientific">Nitrogeniibacter mangrovi</name>
    <dbReference type="NCBI Taxonomy" id="2016596"/>
    <lineage>
        <taxon>Bacteria</taxon>
        <taxon>Pseudomonadati</taxon>
        <taxon>Pseudomonadota</taxon>
        <taxon>Betaproteobacteria</taxon>
        <taxon>Rhodocyclales</taxon>
        <taxon>Zoogloeaceae</taxon>
        <taxon>Nitrogeniibacter</taxon>
    </lineage>
</organism>
<keyword evidence="2" id="KW-0808">Transferase</keyword>
<accession>A0A6C1AZL1</accession>
<reference evidence="2 3" key="1">
    <citation type="submission" date="2020-02" db="EMBL/GenBank/DDBJ databases">
        <title>Nitrogenibacter mangrovi gen. nov., sp. nov. isolated from mangrove sediment, a denitrifying betaproteobacterium.</title>
        <authorList>
            <person name="Liao H."/>
            <person name="Tian Y."/>
        </authorList>
    </citation>
    <scope>NUCLEOTIDE SEQUENCE [LARGE SCALE GENOMIC DNA]</scope>
    <source>
        <strain evidence="2 3">M9-3-2</strain>
    </source>
</reference>
<keyword evidence="3" id="KW-1185">Reference proteome</keyword>
<dbReference type="PANTHER" id="PTHR43685">
    <property type="entry name" value="GLYCOSYLTRANSFERASE"/>
    <property type="match status" value="1"/>
</dbReference>
<dbReference type="RefSeq" id="WP_173763935.1">
    <property type="nucleotide sequence ID" value="NZ_CP048836.1"/>
</dbReference>
<dbReference type="InterPro" id="IPR050834">
    <property type="entry name" value="Glycosyltransf_2"/>
</dbReference>
<dbReference type="EMBL" id="CP048836">
    <property type="protein sequence ID" value="QID16767.1"/>
    <property type="molecule type" value="Genomic_DNA"/>
</dbReference>
<dbReference type="Pfam" id="PF00535">
    <property type="entry name" value="Glycos_transf_2"/>
    <property type="match status" value="1"/>
</dbReference>
<feature type="domain" description="Glycosyltransferase 2-like" evidence="1">
    <location>
        <begin position="16"/>
        <end position="135"/>
    </location>
</feature>